<evidence type="ECO:0000313" key="2">
    <source>
        <dbReference type="Proteomes" id="UP000282378"/>
    </source>
</evidence>
<proteinExistence type="predicted"/>
<comment type="caution">
    <text evidence="1">The sequence shown here is derived from an EMBL/GenBank/DDBJ whole genome shotgun (WGS) entry which is preliminary data.</text>
</comment>
<reference evidence="1 2" key="1">
    <citation type="submission" date="2018-08" db="EMBL/GenBank/DDBJ databases">
        <title>Recombination of ecologically and evolutionarily significant loci maintains genetic cohesion in the Pseudomonas syringae species complex.</title>
        <authorList>
            <person name="Dillon M."/>
            <person name="Thakur S."/>
            <person name="Almeida R.N.D."/>
            <person name="Weir B.S."/>
            <person name="Guttman D.S."/>
        </authorList>
    </citation>
    <scope>NUCLEOTIDE SEQUENCE [LARGE SCALE GENOMIC DNA]</scope>
    <source>
        <strain evidence="1 2">88_10</strain>
    </source>
</reference>
<organism evidence="1 2">
    <name type="scientific">Pseudomonas syringae pv. maculicola</name>
    <dbReference type="NCBI Taxonomy" id="59511"/>
    <lineage>
        <taxon>Bacteria</taxon>
        <taxon>Pseudomonadati</taxon>
        <taxon>Pseudomonadota</taxon>
        <taxon>Gammaproteobacteria</taxon>
        <taxon>Pseudomonadales</taxon>
        <taxon>Pseudomonadaceae</taxon>
        <taxon>Pseudomonas</taxon>
    </lineage>
</organism>
<evidence type="ECO:0000313" key="1">
    <source>
        <dbReference type="EMBL" id="RML93577.1"/>
    </source>
</evidence>
<dbReference type="AlphaFoldDB" id="A0A0N0WCV2"/>
<gene>
    <name evidence="1" type="ORF">APX70_200486</name>
</gene>
<dbReference type="Proteomes" id="UP000282378">
    <property type="component" value="Unassembled WGS sequence"/>
</dbReference>
<accession>A0A0N0WCV2</accession>
<dbReference type="EMBL" id="RBNL01001072">
    <property type="protein sequence ID" value="RML93577.1"/>
    <property type="molecule type" value="Genomic_DNA"/>
</dbReference>
<protein>
    <submittedName>
        <fullName evidence="1">Uncharacterized protein</fullName>
    </submittedName>
</protein>
<name>A0A0N0WCV2_PSEYM</name>
<sequence length="43" mass="5365">MHVCLYKRLQHFREYRPVNVAIRRVRRHRGCIDAFESQEDYSE</sequence>